<dbReference type="EMBL" id="JANBUW010000007">
    <property type="protein sequence ID" value="KAJ2851962.1"/>
    <property type="molecule type" value="Genomic_DNA"/>
</dbReference>
<evidence type="ECO:0000313" key="8">
    <source>
        <dbReference type="Proteomes" id="UP001139887"/>
    </source>
</evidence>
<sequence length="599" mass="66323">MESWSEIEDTSGTEDDPTVIKKKRILRHGRKRLSEMRDRFNAAKARLFDEKKNQLDVEWAQLQNGTHPQYLEFIGQVDARWTDRLSKIDLKLDCNRNLAINNLESTRKTALSTFAASRSELRQRMIYRRKRRLWALADELRGLERVSEAIANIACPLSSHGTNDGPVRGALAPPDSEHLLELPDTRLSKVDEDSDVAAIRGIPALLNNSDVDVAPGNTAGTGYAQGGMVAEGVDAQYAQSGYPSTAYQYQNEADYARAYGQYSTASQQQQQPQQQVAAVPSGDRGYYESTDYRYAQPGYYNSEAAASGYAAGYPTDGRYQHAISADQRHSASQSRVADITHPNTAQASAAAYSQAYYDNTAPSATPVSTLTQQHGGGNGKREAAVEYDDTPSKRQRMVQQPGSWTTLSQTTRPEYGRVAADPGPQQAYAYSQHAYNYGHPQQNDYQYAHAAAYYGSSKYEYPSTYYQQPPATGYSGANGSQPMHYQHADTYYQSSGASYQQQPGYAADYRSANGTSYSGLETGIAMGQANATEQYGRYAQPLQQQHAGAWNEYQHTYGHSGVGAKTPQTYYSRQPMPPAGRDYYDHNGYYAATTPQQSQ</sequence>
<dbReference type="InterPro" id="IPR013907">
    <property type="entry name" value="Sds3"/>
</dbReference>
<evidence type="ECO:0000256" key="4">
    <source>
        <dbReference type="ARBA" id="ARBA00023163"/>
    </source>
</evidence>
<feature type="compositionally biased region" description="Polar residues" evidence="6">
    <location>
        <begin position="397"/>
        <end position="408"/>
    </location>
</feature>
<dbReference type="GO" id="GO:0010468">
    <property type="term" value="P:regulation of gene expression"/>
    <property type="evidence" value="ECO:0007669"/>
    <property type="project" value="UniProtKB-ARBA"/>
</dbReference>
<evidence type="ECO:0000256" key="3">
    <source>
        <dbReference type="ARBA" id="ARBA00023015"/>
    </source>
</evidence>
<keyword evidence="2" id="KW-0678">Repressor</keyword>
<evidence type="ECO:0000256" key="2">
    <source>
        <dbReference type="ARBA" id="ARBA00022491"/>
    </source>
</evidence>
<reference evidence="7" key="1">
    <citation type="submission" date="2022-07" db="EMBL/GenBank/DDBJ databases">
        <title>Phylogenomic reconstructions and comparative analyses of Kickxellomycotina fungi.</title>
        <authorList>
            <person name="Reynolds N.K."/>
            <person name="Stajich J.E."/>
            <person name="Barry K."/>
            <person name="Grigoriev I.V."/>
            <person name="Crous P."/>
            <person name="Smith M.E."/>
        </authorList>
    </citation>
    <scope>NUCLEOTIDE SEQUENCE</scope>
    <source>
        <strain evidence="7">NRRL 1566</strain>
    </source>
</reference>
<protein>
    <submittedName>
        <fullName evidence="7">Uncharacterized protein</fullName>
    </submittedName>
</protein>
<organism evidence="7 8">
    <name type="scientific">Coemansia brasiliensis</name>
    <dbReference type="NCBI Taxonomy" id="2650707"/>
    <lineage>
        <taxon>Eukaryota</taxon>
        <taxon>Fungi</taxon>
        <taxon>Fungi incertae sedis</taxon>
        <taxon>Zoopagomycota</taxon>
        <taxon>Kickxellomycotina</taxon>
        <taxon>Kickxellomycetes</taxon>
        <taxon>Kickxellales</taxon>
        <taxon>Kickxellaceae</taxon>
        <taxon>Coemansia</taxon>
    </lineage>
</organism>
<dbReference type="GO" id="GO:0005654">
    <property type="term" value="C:nucleoplasm"/>
    <property type="evidence" value="ECO:0007669"/>
    <property type="project" value="UniProtKB-ARBA"/>
</dbReference>
<name>A0A9W8ID19_9FUNG</name>
<feature type="region of interest" description="Disordered" evidence="6">
    <location>
        <begin position="561"/>
        <end position="599"/>
    </location>
</feature>
<dbReference type="Proteomes" id="UP001139887">
    <property type="component" value="Unassembled WGS sequence"/>
</dbReference>
<keyword evidence="4" id="KW-0804">Transcription</keyword>
<dbReference type="Pfam" id="PF08598">
    <property type="entry name" value="Sds3"/>
    <property type="match status" value="1"/>
</dbReference>
<keyword evidence="3" id="KW-0805">Transcription regulation</keyword>
<keyword evidence="5" id="KW-0539">Nucleus</keyword>
<feature type="compositionally biased region" description="Polar residues" evidence="6">
    <location>
        <begin position="363"/>
        <end position="373"/>
    </location>
</feature>
<dbReference type="AlphaFoldDB" id="A0A9W8ID19"/>
<accession>A0A9W8ID19</accession>
<comment type="subcellular location">
    <subcellularLocation>
        <location evidence="1">Nucleus</location>
    </subcellularLocation>
</comment>
<dbReference type="OrthoDB" id="1363at2759"/>
<feature type="region of interest" description="Disordered" evidence="6">
    <location>
        <begin position="363"/>
        <end position="408"/>
    </location>
</feature>
<evidence type="ECO:0000313" key="7">
    <source>
        <dbReference type="EMBL" id="KAJ2851962.1"/>
    </source>
</evidence>
<comment type="caution">
    <text evidence="7">The sequence shown here is derived from an EMBL/GenBank/DDBJ whole genome shotgun (WGS) entry which is preliminary data.</text>
</comment>
<evidence type="ECO:0000256" key="6">
    <source>
        <dbReference type="SAM" id="MobiDB-lite"/>
    </source>
</evidence>
<evidence type="ECO:0000256" key="1">
    <source>
        <dbReference type="ARBA" id="ARBA00004123"/>
    </source>
</evidence>
<proteinExistence type="predicted"/>
<gene>
    <name evidence="7" type="ORF">IWW36_000735</name>
</gene>
<keyword evidence="8" id="KW-1185">Reference proteome</keyword>
<dbReference type="SMART" id="SM01401">
    <property type="entry name" value="Sds3"/>
    <property type="match status" value="1"/>
</dbReference>
<evidence type="ECO:0000256" key="5">
    <source>
        <dbReference type="ARBA" id="ARBA00023242"/>
    </source>
</evidence>